<keyword evidence="7" id="KW-0379">Hydroxylation</keyword>
<comment type="subcellular location">
    <subcellularLocation>
        <location evidence="1">Secreted</location>
        <location evidence="1">Extracellular space</location>
        <location evidence="1">Apoplast</location>
    </subcellularLocation>
</comment>
<dbReference type="GO" id="GO:1902025">
    <property type="term" value="P:nitrate import"/>
    <property type="evidence" value="ECO:0007669"/>
    <property type="project" value="TreeGrafter"/>
</dbReference>
<dbReference type="PANTHER" id="PTHR33348">
    <property type="entry name" value="PRECURSOR OF CEP5"/>
    <property type="match status" value="1"/>
</dbReference>
<comment type="similarity">
    <text evidence="2">Belongs to the C-terminally encoded plant signaling peptide (CEP) family.</text>
</comment>
<reference evidence="9" key="1">
    <citation type="journal article" date="2023" name="Plant J.">
        <title>The genome of the king protea, Protea cynaroides.</title>
        <authorList>
            <person name="Chang J."/>
            <person name="Duong T.A."/>
            <person name="Schoeman C."/>
            <person name="Ma X."/>
            <person name="Roodt D."/>
            <person name="Barker N."/>
            <person name="Li Z."/>
            <person name="Van de Peer Y."/>
            <person name="Mizrachi E."/>
        </authorList>
    </citation>
    <scope>NUCLEOTIDE SEQUENCE</scope>
    <source>
        <tissue evidence="9">Young leaves</tissue>
    </source>
</reference>
<evidence type="ECO:0000313" key="9">
    <source>
        <dbReference type="EMBL" id="KAJ4966802.1"/>
    </source>
</evidence>
<organism evidence="9 10">
    <name type="scientific">Protea cynaroides</name>
    <dbReference type="NCBI Taxonomy" id="273540"/>
    <lineage>
        <taxon>Eukaryota</taxon>
        <taxon>Viridiplantae</taxon>
        <taxon>Streptophyta</taxon>
        <taxon>Embryophyta</taxon>
        <taxon>Tracheophyta</taxon>
        <taxon>Spermatophyta</taxon>
        <taxon>Magnoliopsida</taxon>
        <taxon>Proteales</taxon>
        <taxon>Proteaceae</taxon>
        <taxon>Protea</taxon>
    </lineage>
</organism>
<evidence type="ECO:0000256" key="3">
    <source>
        <dbReference type="ARBA" id="ARBA00022523"/>
    </source>
</evidence>
<evidence type="ECO:0000313" key="10">
    <source>
        <dbReference type="Proteomes" id="UP001141806"/>
    </source>
</evidence>
<dbReference type="PANTHER" id="PTHR33348:SF44">
    <property type="entry name" value="PRECURSOR OF CEP6"/>
    <property type="match status" value="1"/>
</dbReference>
<dbReference type="GO" id="GO:0005179">
    <property type="term" value="F:hormone activity"/>
    <property type="evidence" value="ECO:0007669"/>
    <property type="project" value="UniProtKB-KW"/>
</dbReference>
<keyword evidence="6" id="KW-0732">Signal</keyword>
<name>A0A9Q0KAD4_9MAGN</name>
<evidence type="ECO:0000256" key="8">
    <source>
        <dbReference type="SAM" id="MobiDB-lite"/>
    </source>
</evidence>
<keyword evidence="4" id="KW-0964">Secreted</keyword>
<dbReference type="GO" id="GO:0048046">
    <property type="term" value="C:apoplast"/>
    <property type="evidence" value="ECO:0007669"/>
    <property type="project" value="UniProtKB-SubCell"/>
</dbReference>
<evidence type="ECO:0000256" key="6">
    <source>
        <dbReference type="ARBA" id="ARBA00022729"/>
    </source>
</evidence>
<dbReference type="InterPro" id="IPR033250">
    <property type="entry name" value="CEP"/>
</dbReference>
<dbReference type="GO" id="GO:0048364">
    <property type="term" value="P:root development"/>
    <property type="evidence" value="ECO:0007669"/>
    <property type="project" value="InterPro"/>
</dbReference>
<evidence type="ECO:0000256" key="4">
    <source>
        <dbReference type="ARBA" id="ARBA00022525"/>
    </source>
</evidence>
<gene>
    <name evidence="9" type="ORF">NE237_018651</name>
</gene>
<dbReference type="GO" id="GO:0006995">
    <property type="term" value="P:cellular response to nitrogen starvation"/>
    <property type="evidence" value="ECO:0007669"/>
    <property type="project" value="UniProtKB-ARBA"/>
</dbReference>
<evidence type="ECO:0000256" key="1">
    <source>
        <dbReference type="ARBA" id="ARBA00004271"/>
    </source>
</evidence>
<comment type="caution">
    <text evidence="9">The sequence shown here is derived from an EMBL/GenBank/DDBJ whole genome shotgun (WGS) entry which is preliminary data.</text>
</comment>
<keyword evidence="10" id="KW-1185">Reference proteome</keyword>
<evidence type="ECO:0000256" key="7">
    <source>
        <dbReference type="ARBA" id="ARBA00023278"/>
    </source>
</evidence>
<evidence type="ECO:0000256" key="2">
    <source>
        <dbReference type="ARBA" id="ARBA00008963"/>
    </source>
</evidence>
<sequence>MSSWAILANYTKIVHNCSQVAYCAPGSITVGVGADGGLEPGGRLALPFPTGSEWQDEVITSFLLDMAKIKLVCTCFFILVLLSSNEILSAEGRHMRSEKKMKCMRCIIGDRRNTIRKMREGNRKNSKSPNDVKTPQDIESFRPTAPGHSPGIGHSIQH</sequence>
<dbReference type="GO" id="GO:2000280">
    <property type="term" value="P:regulation of root development"/>
    <property type="evidence" value="ECO:0007669"/>
    <property type="project" value="TreeGrafter"/>
</dbReference>
<dbReference type="AlphaFoldDB" id="A0A9Q0KAD4"/>
<dbReference type="OrthoDB" id="1863260at2759"/>
<proteinExistence type="inferred from homology"/>
<evidence type="ECO:0000256" key="5">
    <source>
        <dbReference type="ARBA" id="ARBA00022702"/>
    </source>
</evidence>
<dbReference type="Proteomes" id="UP001141806">
    <property type="component" value="Unassembled WGS sequence"/>
</dbReference>
<accession>A0A9Q0KAD4</accession>
<keyword evidence="5" id="KW-0372">Hormone</keyword>
<keyword evidence="3" id="KW-0052">Apoplast</keyword>
<dbReference type="GO" id="GO:1901371">
    <property type="term" value="P:regulation of leaf morphogenesis"/>
    <property type="evidence" value="ECO:0007669"/>
    <property type="project" value="TreeGrafter"/>
</dbReference>
<dbReference type="EMBL" id="JAMYWD010000007">
    <property type="protein sequence ID" value="KAJ4966802.1"/>
    <property type="molecule type" value="Genomic_DNA"/>
</dbReference>
<protein>
    <submittedName>
        <fullName evidence="9">Uncharacterized protein</fullName>
    </submittedName>
</protein>
<feature type="region of interest" description="Disordered" evidence="8">
    <location>
        <begin position="115"/>
        <end position="158"/>
    </location>
</feature>